<accession>A0AAX2IYM2</accession>
<dbReference type="EMBL" id="LS483412">
    <property type="protein sequence ID" value="SQG91445.1"/>
    <property type="molecule type" value="Genomic_DNA"/>
</dbReference>
<dbReference type="RefSeq" id="WP_050598299.1">
    <property type="nucleotide sequence ID" value="NZ_CAAAIJ010000002.1"/>
</dbReference>
<dbReference type="AlphaFoldDB" id="A0AAX2IYM2"/>
<dbReference type="Pfam" id="PF13599">
    <property type="entry name" value="Pentapeptide_4"/>
    <property type="match status" value="1"/>
</dbReference>
<dbReference type="Gene3D" id="2.160.20.80">
    <property type="entry name" value="E3 ubiquitin-protein ligase SopA"/>
    <property type="match status" value="1"/>
</dbReference>
<reference evidence="2 3" key="1">
    <citation type="submission" date="2018-06" db="EMBL/GenBank/DDBJ databases">
        <authorList>
            <consortium name="Pathogen Informatics"/>
            <person name="Doyle S."/>
        </authorList>
    </citation>
    <scope>NUCLEOTIDE SEQUENCE [LARGE SCALE GENOMIC DNA]</scope>
    <source>
        <strain evidence="2 3">NCTC12272</strain>
    </source>
</reference>
<dbReference type="SUPFAM" id="SSF141571">
    <property type="entry name" value="Pentapeptide repeat-like"/>
    <property type="match status" value="1"/>
</dbReference>
<evidence type="ECO:0000256" key="1">
    <source>
        <dbReference type="SAM" id="SignalP"/>
    </source>
</evidence>
<keyword evidence="1" id="KW-0732">Signal</keyword>
<protein>
    <submittedName>
        <fullName evidence="2">Secreted effector protein PipB</fullName>
    </submittedName>
</protein>
<dbReference type="InterPro" id="IPR051082">
    <property type="entry name" value="Pentapeptide-BTB/POZ_domain"/>
</dbReference>
<sequence>MKNYKLVTLFIIMGLSLPTQSKGLADPEDLKIFNDTNYCQGCELSGVSIYEDHDNGFLINSYAIQTEFLGSFYKMNFSGSVMNNATFRKFPQPLKVQESNFDKVNLSHSKFDRVDLSRANFSDVNLSNSKLDGVNLSEVNFTNANLTNVTMENSILIGSNLTKEQLAQFKSIKCTVMPNGELNHRGC</sequence>
<organism evidence="2 3">
    <name type="scientific">Legionella pneumophila subsp. pascullei</name>
    <dbReference type="NCBI Taxonomy" id="91890"/>
    <lineage>
        <taxon>Bacteria</taxon>
        <taxon>Pseudomonadati</taxon>
        <taxon>Pseudomonadota</taxon>
        <taxon>Gammaproteobacteria</taxon>
        <taxon>Legionellales</taxon>
        <taxon>Legionellaceae</taxon>
        <taxon>Legionella</taxon>
    </lineage>
</organism>
<gene>
    <name evidence="2" type="ORF">NCTC12272_02659</name>
</gene>
<dbReference type="InterPro" id="IPR001646">
    <property type="entry name" value="5peptide_repeat"/>
</dbReference>
<dbReference type="PANTHER" id="PTHR14136:SF17">
    <property type="entry name" value="BTB_POZ DOMAIN-CONTAINING PROTEIN KCTD9"/>
    <property type="match status" value="1"/>
</dbReference>
<evidence type="ECO:0000313" key="2">
    <source>
        <dbReference type="EMBL" id="SQG91445.1"/>
    </source>
</evidence>
<name>A0AAX2IYM2_LEGPN</name>
<feature type="chain" id="PRO_5043881085" evidence="1">
    <location>
        <begin position="22"/>
        <end position="187"/>
    </location>
</feature>
<dbReference type="Proteomes" id="UP000249566">
    <property type="component" value="Chromosome 1"/>
</dbReference>
<evidence type="ECO:0000313" key="3">
    <source>
        <dbReference type="Proteomes" id="UP000249566"/>
    </source>
</evidence>
<dbReference type="PANTHER" id="PTHR14136">
    <property type="entry name" value="BTB_POZ DOMAIN-CONTAINING PROTEIN KCTD9"/>
    <property type="match status" value="1"/>
</dbReference>
<proteinExistence type="predicted"/>
<feature type="signal peptide" evidence="1">
    <location>
        <begin position="1"/>
        <end position="21"/>
    </location>
</feature>